<sequence length="129" mass="14891">MGRHQLVPMYSKRSDEGDGPDSRPVRTSDRLRGRSKFYNRPYLYYPPAMGSKRRKTKPRTAAADIAKILRTGNRGLRTSNANQNYHDMLPWTCCSHRHPISAALLGRGGFLVILYNTRIVLEQRIMTEW</sequence>
<name>A0AAV6Y4E0_9LAMI</name>
<reference evidence="2" key="1">
    <citation type="submission" date="2019-10" db="EMBL/GenBank/DDBJ databases">
        <authorList>
            <person name="Zhang R."/>
            <person name="Pan Y."/>
            <person name="Wang J."/>
            <person name="Ma R."/>
            <person name="Yu S."/>
        </authorList>
    </citation>
    <scope>NUCLEOTIDE SEQUENCE</scope>
    <source>
        <strain evidence="2">LA-IB0</strain>
        <tissue evidence="2">Leaf</tissue>
    </source>
</reference>
<comment type="caution">
    <text evidence="2">The sequence shown here is derived from an EMBL/GenBank/DDBJ whole genome shotgun (WGS) entry which is preliminary data.</text>
</comment>
<protein>
    <submittedName>
        <fullName evidence="2">Uncharacterized protein</fullName>
    </submittedName>
</protein>
<gene>
    <name evidence="2" type="ORF">BUALT_Bualt01G0004400</name>
</gene>
<dbReference type="AlphaFoldDB" id="A0AAV6Y4E0"/>
<proteinExistence type="predicted"/>
<keyword evidence="3" id="KW-1185">Reference proteome</keyword>
<evidence type="ECO:0000313" key="3">
    <source>
        <dbReference type="Proteomes" id="UP000826271"/>
    </source>
</evidence>
<evidence type="ECO:0000256" key="1">
    <source>
        <dbReference type="SAM" id="MobiDB-lite"/>
    </source>
</evidence>
<feature type="region of interest" description="Disordered" evidence="1">
    <location>
        <begin position="1"/>
        <end position="32"/>
    </location>
</feature>
<organism evidence="2 3">
    <name type="scientific">Buddleja alternifolia</name>
    <dbReference type="NCBI Taxonomy" id="168488"/>
    <lineage>
        <taxon>Eukaryota</taxon>
        <taxon>Viridiplantae</taxon>
        <taxon>Streptophyta</taxon>
        <taxon>Embryophyta</taxon>
        <taxon>Tracheophyta</taxon>
        <taxon>Spermatophyta</taxon>
        <taxon>Magnoliopsida</taxon>
        <taxon>eudicotyledons</taxon>
        <taxon>Gunneridae</taxon>
        <taxon>Pentapetalae</taxon>
        <taxon>asterids</taxon>
        <taxon>lamiids</taxon>
        <taxon>Lamiales</taxon>
        <taxon>Scrophulariaceae</taxon>
        <taxon>Buddlejeae</taxon>
        <taxon>Buddleja</taxon>
    </lineage>
</organism>
<feature type="compositionally biased region" description="Basic and acidic residues" evidence="1">
    <location>
        <begin position="12"/>
        <end position="32"/>
    </location>
</feature>
<dbReference type="EMBL" id="WHWC01000001">
    <property type="protein sequence ID" value="KAG8389684.1"/>
    <property type="molecule type" value="Genomic_DNA"/>
</dbReference>
<accession>A0AAV6Y4E0</accession>
<evidence type="ECO:0000313" key="2">
    <source>
        <dbReference type="EMBL" id="KAG8389684.1"/>
    </source>
</evidence>
<dbReference type="Proteomes" id="UP000826271">
    <property type="component" value="Unassembled WGS sequence"/>
</dbReference>